<gene>
    <name evidence="3" type="ORF">SAMN05443245_6550</name>
</gene>
<dbReference type="OrthoDB" id="8689941at2"/>
<accession>A0A1H1JKN7</accession>
<keyword evidence="4" id="KW-1185">Reference proteome</keyword>
<feature type="chain" id="PRO_5010270843" description="DUF1090 domain-containing protein" evidence="2">
    <location>
        <begin position="26"/>
        <end position="130"/>
    </location>
</feature>
<evidence type="ECO:0000256" key="2">
    <source>
        <dbReference type="SAM" id="SignalP"/>
    </source>
</evidence>
<evidence type="ECO:0000313" key="3">
    <source>
        <dbReference type="EMBL" id="SDR49977.1"/>
    </source>
</evidence>
<name>A0A1H1JKN7_9BURK</name>
<feature type="signal peptide" evidence="2">
    <location>
        <begin position="1"/>
        <end position="25"/>
    </location>
</feature>
<evidence type="ECO:0000313" key="4">
    <source>
        <dbReference type="Proteomes" id="UP000183487"/>
    </source>
</evidence>
<keyword evidence="2" id="KW-0732">Signal</keyword>
<proteinExistence type="predicted"/>
<dbReference type="RefSeq" id="WP_074771723.1">
    <property type="nucleotide sequence ID" value="NZ_FNKP01000003.1"/>
</dbReference>
<dbReference type="Proteomes" id="UP000183487">
    <property type="component" value="Unassembled WGS sequence"/>
</dbReference>
<protein>
    <recommendedName>
        <fullName evidence="5">DUF1090 domain-containing protein</fullName>
    </recommendedName>
</protein>
<reference evidence="4" key="1">
    <citation type="submission" date="2016-10" db="EMBL/GenBank/DDBJ databases">
        <authorList>
            <person name="Varghese N."/>
        </authorList>
    </citation>
    <scope>NUCLEOTIDE SEQUENCE [LARGE SCALE GENOMIC DNA]</scope>
    <source>
        <strain evidence="4">GAS106B</strain>
    </source>
</reference>
<dbReference type="AlphaFoldDB" id="A0A1H1JKN7"/>
<feature type="compositionally biased region" description="Basic and acidic residues" evidence="1">
    <location>
        <begin position="85"/>
        <end position="96"/>
    </location>
</feature>
<dbReference type="Pfam" id="PF06476">
    <property type="entry name" value="DUF1090"/>
    <property type="match status" value="1"/>
</dbReference>
<dbReference type="EMBL" id="FNKP01000003">
    <property type="protein sequence ID" value="SDR49977.1"/>
    <property type="molecule type" value="Genomic_DNA"/>
</dbReference>
<evidence type="ECO:0008006" key="5">
    <source>
        <dbReference type="Google" id="ProtNLM"/>
    </source>
</evidence>
<evidence type="ECO:0000256" key="1">
    <source>
        <dbReference type="SAM" id="MobiDB-lite"/>
    </source>
</evidence>
<dbReference type="InterPro" id="IPR009468">
    <property type="entry name" value="DUF1090"/>
</dbReference>
<feature type="region of interest" description="Disordered" evidence="1">
    <location>
        <begin position="85"/>
        <end position="112"/>
    </location>
</feature>
<organism evidence="3 4">
    <name type="scientific">Paraburkholderia fungorum</name>
    <dbReference type="NCBI Taxonomy" id="134537"/>
    <lineage>
        <taxon>Bacteria</taxon>
        <taxon>Pseudomonadati</taxon>
        <taxon>Pseudomonadota</taxon>
        <taxon>Betaproteobacteria</taxon>
        <taxon>Burkholderiales</taxon>
        <taxon>Burkholderiaceae</taxon>
        <taxon>Paraburkholderia</taxon>
    </lineage>
</organism>
<sequence>MKNTLRAVMLCALSFSAMSPLLASAQTGGCDAKRASLEKEIAYARAHGNAKRVDGLETALGQVNAHCTDASLRRDSERKIASAQKRLDEREKDLQEAKAQGKSAKKIADRQRKVDEAHADLERALIESHN</sequence>